<feature type="compositionally biased region" description="Polar residues" evidence="1">
    <location>
        <begin position="72"/>
        <end position="90"/>
    </location>
</feature>
<comment type="caution">
    <text evidence="2">The sequence shown here is derived from an EMBL/GenBank/DDBJ whole genome shotgun (WGS) entry which is preliminary data.</text>
</comment>
<evidence type="ECO:0000313" key="3">
    <source>
        <dbReference type="Proteomes" id="UP000020467"/>
    </source>
</evidence>
<evidence type="ECO:0000256" key="1">
    <source>
        <dbReference type="SAM" id="MobiDB-lite"/>
    </source>
</evidence>
<gene>
    <name evidence="2" type="ORF">CFIO01_11870</name>
</gene>
<dbReference type="OrthoDB" id="4846649at2759"/>
<dbReference type="HOGENOM" id="CLU_1234913_0_0_1"/>
<feature type="region of interest" description="Disordered" evidence="1">
    <location>
        <begin position="46"/>
        <end position="91"/>
    </location>
</feature>
<sequence length="224" mass="25390">MCAPFLLFDAQILHTLLRSGSPVHIIGGHRRSAWYHGLPRWRPSNVISSRPATSSKRDLPVRSRKGSRRFESQTMAYTPHNGGSQRSTSFEVDEELLEEKASMVEVSELEVIPLLGHNDEYLSQECLPRKRSLKTRFRIRRLSRSQRSHHDSGRRPLEEENGSPSSSINKEQPSGNRQVQSEDVSGNQRGSSMNSMAYHIAVGLSWSMPAPFDMMPTGYPTRLF</sequence>
<accession>A0A010RCH4</accession>
<dbReference type="eggNOG" id="ENOG502T4QK">
    <property type="taxonomic scope" value="Eukaryota"/>
</dbReference>
<name>A0A010RCH4_9PEZI</name>
<evidence type="ECO:0000313" key="2">
    <source>
        <dbReference type="EMBL" id="EXF77941.1"/>
    </source>
</evidence>
<dbReference type="KEGG" id="cfj:CFIO01_11870"/>
<feature type="compositionally biased region" description="Polar residues" evidence="1">
    <location>
        <begin position="162"/>
        <end position="191"/>
    </location>
</feature>
<dbReference type="AlphaFoldDB" id="A0A010RCH4"/>
<organism evidence="2 3">
    <name type="scientific">Colletotrichum fioriniae PJ7</name>
    <dbReference type="NCBI Taxonomy" id="1445577"/>
    <lineage>
        <taxon>Eukaryota</taxon>
        <taxon>Fungi</taxon>
        <taxon>Dikarya</taxon>
        <taxon>Ascomycota</taxon>
        <taxon>Pezizomycotina</taxon>
        <taxon>Sordariomycetes</taxon>
        <taxon>Hypocreomycetidae</taxon>
        <taxon>Glomerellales</taxon>
        <taxon>Glomerellaceae</taxon>
        <taxon>Colletotrichum</taxon>
        <taxon>Colletotrichum acutatum species complex</taxon>
    </lineage>
</organism>
<proteinExistence type="predicted"/>
<protein>
    <submittedName>
        <fullName evidence="2">Uncharacterized protein</fullName>
    </submittedName>
</protein>
<dbReference type="Proteomes" id="UP000020467">
    <property type="component" value="Unassembled WGS sequence"/>
</dbReference>
<feature type="compositionally biased region" description="Basic and acidic residues" evidence="1">
    <location>
        <begin position="148"/>
        <end position="158"/>
    </location>
</feature>
<feature type="region of interest" description="Disordered" evidence="1">
    <location>
        <begin position="139"/>
        <end position="191"/>
    </location>
</feature>
<keyword evidence="3" id="KW-1185">Reference proteome</keyword>
<reference evidence="2 3" key="1">
    <citation type="submission" date="2014-02" db="EMBL/GenBank/DDBJ databases">
        <title>The genome sequence of Colletotrichum fioriniae PJ7.</title>
        <authorList>
            <person name="Baroncelli R."/>
            <person name="Thon M.R."/>
        </authorList>
    </citation>
    <scope>NUCLEOTIDE SEQUENCE [LARGE SCALE GENOMIC DNA]</scope>
    <source>
        <strain evidence="2 3">PJ7</strain>
    </source>
</reference>
<dbReference type="EMBL" id="JARH01000673">
    <property type="protein sequence ID" value="EXF77941.1"/>
    <property type="molecule type" value="Genomic_DNA"/>
</dbReference>